<dbReference type="OrthoDB" id="3364175at2759"/>
<dbReference type="GO" id="GO:0000978">
    <property type="term" value="F:RNA polymerase II cis-regulatory region sequence-specific DNA binding"/>
    <property type="evidence" value="ECO:0007669"/>
    <property type="project" value="TreeGrafter"/>
</dbReference>
<evidence type="ECO:0000259" key="8">
    <source>
        <dbReference type="PROSITE" id="PS50048"/>
    </source>
</evidence>
<feature type="region of interest" description="Disordered" evidence="6">
    <location>
        <begin position="104"/>
        <end position="123"/>
    </location>
</feature>
<keyword evidence="3" id="KW-0238">DNA-binding</keyword>
<evidence type="ECO:0000256" key="3">
    <source>
        <dbReference type="ARBA" id="ARBA00023125"/>
    </source>
</evidence>
<keyword evidence="7" id="KW-0472">Membrane</keyword>
<keyword evidence="4" id="KW-0804">Transcription</keyword>
<keyword evidence="7" id="KW-0812">Transmembrane</keyword>
<dbReference type="PANTHER" id="PTHR47424:SF3">
    <property type="entry name" value="REGULATORY PROTEIN GAL4"/>
    <property type="match status" value="1"/>
</dbReference>
<keyword evidence="10" id="KW-1185">Reference proteome</keyword>
<evidence type="ECO:0000256" key="5">
    <source>
        <dbReference type="ARBA" id="ARBA00023242"/>
    </source>
</evidence>
<dbReference type="Pfam" id="PF00172">
    <property type="entry name" value="Zn_clus"/>
    <property type="match status" value="1"/>
</dbReference>
<name>A0A1L7XPL2_9HELO</name>
<keyword evidence="1" id="KW-0479">Metal-binding</keyword>
<reference evidence="9 10" key="1">
    <citation type="submission" date="2016-03" db="EMBL/GenBank/DDBJ databases">
        <authorList>
            <person name="Ploux O."/>
        </authorList>
    </citation>
    <scope>NUCLEOTIDE SEQUENCE [LARGE SCALE GENOMIC DNA]</scope>
    <source>
        <strain evidence="9 10">UAMH 11012</strain>
    </source>
</reference>
<dbReference type="PROSITE" id="PS00463">
    <property type="entry name" value="ZN2_CY6_FUNGAL_1"/>
    <property type="match status" value="1"/>
</dbReference>
<dbReference type="Pfam" id="PF04082">
    <property type="entry name" value="Fungal_trans"/>
    <property type="match status" value="1"/>
</dbReference>
<protein>
    <submittedName>
        <fullName evidence="9">Related to C6 transcription factor</fullName>
    </submittedName>
</protein>
<evidence type="ECO:0000313" key="10">
    <source>
        <dbReference type="Proteomes" id="UP000184330"/>
    </source>
</evidence>
<keyword evidence="5" id="KW-0539">Nucleus</keyword>
<evidence type="ECO:0000313" key="9">
    <source>
        <dbReference type="EMBL" id="CZR66991.1"/>
    </source>
</evidence>
<dbReference type="Gene3D" id="4.10.240.10">
    <property type="entry name" value="Zn(2)-C6 fungal-type DNA-binding domain"/>
    <property type="match status" value="1"/>
</dbReference>
<dbReference type="SMART" id="SM00906">
    <property type="entry name" value="Fungal_trans"/>
    <property type="match status" value="1"/>
</dbReference>
<dbReference type="InterPro" id="IPR001138">
    <property type="entry name" value="Zn2Cys6_DnaBD"/>
</dbReference>
<dbReference type="EMBL" id="FJOG01000041">
    <property type="protein sequence ID" value="CZR66991.1"/>
    <property type="molecule type" value="Genomic_DNA"/>
</dbReference>
<keyword evidence="7" id="KW-1133">Transmembrane helix</keyword>
<dbReference type="PROSITE" id="PS50048">
    <property type="entry name" value="ZN2_CY6_FUNGAL_2"/>
    <property type="match status" value="1"/>
</dbReference>
<evidence type="ECO:0000256" key="2">
    <source>
        <dbReference type="ARBA" id="ARBA00023015"/>
    </source>
</evidence>
<gene>
    <name evidence="9" type="ORF">PAC_16890</name>
</gene>
<dbReference type="SUPFAM" id="SSF57701">
    <property type="entry name" value="Zn2/Cys6 DNA-binding domain"/>
    <property type="match status" value="1"/>
</dbReference>
<proteinExistence type="predicted"/>
<feature type="transmembrane region" description="Helical" evidence="7">
    <location>
        <begin position="272"/>
        <end position="295"/>
    </location>
</feature>
<dbReference type="AlphaFoldDB" id="A0A1L7XPL2"/>
<dbReference type="InterPro" id="IPR007219">
    <property type="entry name" value="XnlR_reg_dom"/>
</dbReference>
<feature type="domain" description="Zn(2)-C6 fungal-type" evidence="8">
    <location>
        <begin position="33"/>
        <end position="63"/>
    </location>
</feature>
<accession>A0A1L7XPL2</accession>
<dbReference type="STRING" id="576137.A0A1L7XPL2"/>
<evidence type="ECO:0000256" key="1">
    <source>
        <dbReference type="ARBA" id="ARBA00022723"/>
    </source>
</evidence>
<organism evidence="9 10">
    <name type="scientific">Phialocephala subalpina</name>
    <dbReference type="NCBI Taxonomy" id="576137"/>
    <lineage>
        <taxon>Eukaryota</taxon>
        <taxon>Fungi</taxon>
        <taxon>Dikarya</taxon>
        <taxon>Ascomycota</taxon>
        <taxon>Pezizomycotina</taxon>
        <taxon>Leotiomycetes</taxon>
        <taxon>Helotiales</taxon>
        <taxon>Mollisiaceae</taxon>
        <taxon>Phialocephala</taxon>
        <taxon>Phialocephala fortinii species complex</taxon>
    </lineage>
</organism>
<dbReference type="SMART" id="SM00066">
    <property type="entry name" value="GAL4"/>
    <property type="match status" value="1"/>
</dbReference>
<dbReference type="GO" id="GO:0000435">
    <property type="term" value="P:positive regulation of transcription from RNA polymerase II promoter by galactose"/>
    <property type="evidence" value="ECO:0007669"/>
    <property type="project" value="TreeGrafter"/>
</dbReference>
<dbReference type="CDD" id="cd00067">
    <property type="entry name" value="GAL4"/>
    <property type="match status" value="1"/>
</dbReference>
<keyword evidence="2" id="KW-0805">Transcription regulation</keyword>
<dbReference type="CDD" id="cd12148">
    <property type="entry name" value="fungal_TF_MHR"/>
    <property type="match status" value="1"/>
</dbReference>
<dbReference type="GO" id="GO:0005634">
    <property type="term" value="C:nucleus"/>
    <property type="evidence" value="ECO:0007669"/>
    <property type="project" value="TreeGrafter"/>
</dbReference>
<dbReference type="GO" id="GO:0000981">
    <property type="term" value="F:DNA-binding transcription factor activity, RNA polymerase II-specific"/>
    <property type="evidence" value="ECO:0007669"/>
    <property type="project" value="InterPro"/>
</dbReference>
<dbReference type="GO" id="GO:0006351">
    <property type="term" value="P:DNA-templated transcription"/>
    <property type="evidence" value="ECO:0007669"/>
    <property type="project" value="InterPro"/>
</dbReference>
<evidence type="ECO:0000256" key="4">
    <source>
        <dbReference type="ARBA" id="ARBA00023163"/>
    </source>
</evidence>
<dbReference type="InterPro" id="IPR036864">
    <property type="entry name" value="Zn2-C6_fun-type_DNA-bd_sf"/>
</dbReference>
<sequence>MNRVREQSCGGQDHGSTGSGSGSSSKRRRVSLACSACRARKSRCDGVRPTCSACEELGFDCVYVQSASSTNMIVGKPYLVGLEDRLKAVEEEIHLLKGSRSSRQLRFEDQAPPPETVSSDGQGGLEVNSASVHDVNLSEDFTDGMGAIIFSEEENFAFFGPSSNIAFTRQISQSLIQLDAGNAWSEPDMGLSQLSGGVMSLLQPASPTGQASHSHETAKINIYAVPSEDVTKKLLSHYFSTTGRLFPYLHEGSFWETYEEIRRNNFTKIRRTWLGLFNIILALATSTGSGTNIIASEKVRKSDLYYQRAVGLCEKHILRASSLEAVQFLLVMGQYLQGTQKSVQAWSIHGLTVKAAFQLGLHSAAAAKRFSPFEQEIRKRTWYGCVVLDRTLSMTFGRPANIPDEYVRLDLPKLLESDISNIPDEDSVTTNSITFFNNTITLYKIMWNVISILYGGNIGCDESLPVLDSVSQFFKLEQELLAWEQKLPPHQSLRKSHEIPSDASDPNEKFRIILTLRHHNLRILLHRSMLVRFLELVGQKERRYQEPVLSQVGSNSIHVCTQLCLETISIVSSIVKSGDARRGMLGAWWFTLYYIHEVPTSSTSATATVEEMRAGVVDAAQALQHLDNENHTVNTCAKYLQKLAALVYMLTSAPHPGTAQTLSMLNGNLALQDNQVEGMDATSGMMTGFSPFGLGAELGEFILDGDLEFLNQVTLPMNPNV</sequence>
<evidence type="ECO:0000256" key="7">
    <source>
        <dbReference type="SAM" id="Phobius"/>
    </source>
</evidence>
<feature type="region of interest" description="Disordered" evidence="6">
    <location>
        <begin position="1"/>
        <end position="26"/>
    </location>
</feature>
<dbReference type="Proteomes" id="UP000184330">
    <property type="component" value="Unassembled WGS sequence"/>
</dbReference>
<evidence type="ECO:0000256" key="6">
    <source>
        <dbReference type="SAM" id="MobiDB-lite"/>
    </source>
</evidence>
<dbReference type="GO" id="GO:0008270">
    <property type="term" value="F:zinc ion binding"/>
    <property type="evidence" value="ECO:0007669"/>
    <property type="project" value="InterPro"/>
</dbReference>
<dbReference type="PANTHER" id="PTHR47424">
    <property type="entry name" value="REGULATORY PROTEIN GAL4"/>
    <property type="match status" value="1"/>
</dbReference>
<dbReference type="InterPro" id="IPR051127">
    <property type="entry name" value="Fungal_SecMet_Regulators"/>
</dbReference>